<reference evidence="2" key="2">
    <citation type="submission" date="2020-02" db="EMBL/GenBank/DDBJ databases">
        <authorList>
            <person name="Littmann E."/>
            <person name="Sorbara M."/>
        </authorList>
    </citation>
    <scope>NUCLEOTIDE SEQUENCE</scope>
    <source>
        <strain evidence="2">MSK.17.11</strain>
        <strain evidence="1">MSK.17.38</strain>
    </source>
</reference>
<evidence type="ECO:0000313" key="4">
    <source>
        <dbReference type="Proteomes" id="UP000701680"/>
    </source>
</evidence>
<evidence type="ECO:0000313" key="2">
    <source>
        <dbReference type="EMBL" id="NVH57475.1"/>
    </source>
</evidence>
<dbReference type="RefSeq" id="WP_173814123.1">
    <property type="nucleotide sequence ID" value="NZ_JAAITX010000001.1"/>
</dbReference>
<accession>A0A850HC57</accession>
<evidence type="ECO:0000313" key="1">
    <source>
        <dbReference type="EMBL" id="NSK13396.1"/>
    </source>
</evidence>
<proteinExistence type="predicted"/>
<dbReference type="Proteomes" id="UP000701680">
    <property type="component" value="Unassembled WGS sequence"/>
</dbReference>
<name>A0A850HC57_9FIRM</name>
<dbReference type="Pfam" id="PF12672">
    <property type="entry name" value="DUF3793"/>
    <property type="match status" value="1"/>
</dbReference>
<organism evidence="2 3">
    <name type="scientific">Dorea phocaeensis</name>
    <dbReference type="NCBI Taxonomy" id="2040291"/>
    <lineage>
        <taxon>Bacteria</taxon>
        <taxon>Bacillati</taxon>
        <taxon>Bacillota</taxon>
        <taxon>Clostridia</taxon>
        <taxon>Lachnospirales</taxon>
        <taxon>Lachnospiraceae</taxon>
        <taxon>Dorea</taxon>
    </lineage>
</organism>
<dbReference type="AlphaFoldDB" id="A0A850HC57"/>
<evidence type="ECO:0000313" key="3">
    <source>
        <dbReference type="Proteomes" id="UP000528555"/>
    </source>
</evidence>
<gene>
    <name evidence="2" type="ORF">G5A66_02180</name>
    <name evidence="1" type="ORF">G5A75_00630</name>
</gene>
<dbReference type="EMBL" id="JAAITX010000001">
    <property type="protein sequence ID" value="NVH57475.1"/>
    <property type="molecule type" value="Genomic_DNA"/>
</dbReference>
<protein>
    <submittedName>
        <fullName evidence="2">DUF3793 family protein</fullName>
    </submittedName>
</protein>
<keyword evidence="3" id="KW-1185">Reference proteome</keyword>
<reference evidence="3 4" key="1">
    <citation type="journal article" date="2020" name="Cell Host Microbe">
        <title>Functional and Genomic Variation between Human-Derived Isolates of Lachnospiraceae Reveals Inter- and Intra-Species Diversity.</title>
        <authorList>
            <person name="Sorbara M.T."/>
            <person name="Littmann E.R."/>
            <person name="Fontana E."/>
            <person name="Moody T.U."/>
            <person name="Kohout C.E."/>
            <person name="Gjonbalaj M."/>
            <person name="Eaton V."/>
            <person name="Seok R."/>
            <person name="Leiner I.M."/>
            <person name="Pamer E.G."/>
        </authorList>
    </citation>
    <scope>NUCLEOTIDE SEQUENCE [LARGE SCALE GENOMIC DNA]</scope>
    <source>
        <strain evidence="2 3">MSK.17.11</strain>
        <strain evidence="1 4">MSK.17.38</strain>
    </source>
</reference>
<sequence length="218" mass="25471">MPVEVISYMLSNEDIRRRLQFRMILQGAPFLKGIKVACVMNLEASQCEELEEALEETGIQYFVLASRKGKSLVYFYRRKSLIRYLKRRDVASFLREYGYVYDMEEGEEGRAGTLNVDEMEEEWLERVLERLAHRVCEYSGNHICFPHEIGAFLDYPVEDVRGFIRQEGKGSLLTGYWKVYENPERARMIFLAYDKAKTSAVNEFLTGKRMCEIVCHAA</sequence>
<dbReference type="EMBL" id="JAAIUO010000001">
    <property type="protein sequence ID" value="NSK13396.1"/>
    <property type="molecule type" value="Genomic_DNA"/>
</dbReference>
<comment type="caution">
    <text evidence="2">The sequence shown here is derived from an EMBL/GenBank/DDBJ whole genome shotgun (WGS) entry which is preliminary data.</text>
</comment>
<dbReference type="Proteomes" id="UP000528555">
    <property type="component" value="Unassembled WGS sequence"/>
</dbReference>
<dbReference type="InterPro" id="IPR024523">
    <property type="entry name" value="DUF3793"/>
</dbReference>